<keyword evidence="3 13" id="KW-0820">tRNA-binding</keyword>
<dbReference type="SUPFAM" id="SSF52954">
    <property type="entry name" value="Class II aaRS ABD-related"/>
    <property type="match status" value="1"/>
</dbReference>
<dbReference type="GO" id="GO:0005524">
    <property type="term" value="F:ATP binding"/>
    <property type="evidence" value="ECO:0007669"/>
    <property type="project" value="UniProtKB-UniRule"/>
</dbReference>
<feature type="binding site" evidence="13">
    <location>
        <position position="269"/>
    </location>
    <ligand>
        <name>Zn(2+)</name>
        <dbReference type="ChEBI" id="CHEBI:29105"/>
        <note>catalytic</note>
    </ligand>
</feature>
<dbReference type="FunFam" id="3.30.980.10:FF:000005">
    <property type="entry name" value="Threonyl-tRNA synthetase, mitochondrial"/>
    <property type="match status" value="1"/>
</dbReference>
<dbReference type="PANTHER" id="PTHR11451:SF44">
    <property type="entry name" value="THREONINE--TRNA LIGASE, CHLOROPLASTIC_MITOCHONDRIAL 2"/>
    <property type="match status" value="1"/>
</dbReference>
<dbReference type="InterPro" id="IPR045864">
    <property type="entry name" value="aa-tRNA-synth_II/BPL/LPL"/>
</dbReference>
<dbReference type="InterPro" id="IPR036621">
    <property type="entry name" value="Anticodon-bd_dom_sf"/>
</dbReference>
<evidence type="ECO:0000256" key="4">
    <source>
        <dbReference type="ARBA" id="ARBA00022598"/>
    </source>
</evidence>
<keyword evidence="2 13" id="KW-0963">Cytoplasm</keyword>
<dbReference type="Gene3D" id="3.30.980.10">
    <property type="entry name" value="Threonyl-trna Synthetase, Chain A, domain 2"/>
    <property type="match status" value="1"/>
</dbReference>
<dbReference type="InterPro" id="IPR002320">
    <property type="entry name" value="Thr-tRNA-ligase_IIa"/>
</dbReference>
<dbReference type="GO" id="GO:0046872">
    <property type="term" value="F:metal ion binding"/>
    <property type="evidence" value="ECO:0007669"/>
    <property type="project" value="UniProtKB-KW"/>
</dbReference>
<evidence type="ECO:0000256" key="3">
    <source>
        <dbReference type="ARBA" id="ARBA00022555"/>
    </source>
</evidence>
<dbReference type="Pfam" id="PF07973">
    <property type="entry name" value="tRNA_SAD"/>
    <property type="match status" value="1"/>
</dbReference>
<evidence type="ECO:0000256" key="5">
    <source>
        <dbReference type="ARBA" id="ARBA00022723"/>
    </source>
</evidence>
<dbReference type="NCBIfam" id="TIGR00418">
    <property type="entry name" value="thrS"/>
    <property type="match status" value="1"/>
</dbReference>
<comment type="catalytic activity">
    <reaction evidence="12 13">
        <text>tRNA(Thr) + L-threonine + ATP = L-threonyl-tRNA(Thr) + AMP + diphosphate + H(+)</text>
        <dbReference type="Rhea" id="RHEA:24624"/>
        <dbReference type="Rhea" id="RHEA-COMP:9670"/>
        <dbReference type="Rhea" id="RHEA-COMP:9704"/>
        <dbReference type="ChEBI" id="CHEBI:15378"/>
        <dbReference type="ChEBI" id="CHEBI:30616"/>
        <dbReference type="ChEBI" id="CHEBI:33019"/>
        <dbReference type="ChEBI" id="CHEBI:57926"/>
        <dbReference type="ChEBI" id="CHEBI:78442"/>
        <dbReference type="ChEBI" id="CHEBI:78534"/>
        <dbReference type="ChEBI" id="CHEBI:456215"/>
        <dbReference type="EC" id="6.1.1.3"/>
    </reaction>
</comment>
<dbReference type="EC" id="6.1.1.3" evidence="13"/>
<evidence type="ECO:0000256" key="12">
    <source>
        <dbReference type="ARBA" id="ARBA00049515"/>
    </source>
</evidence>
<comment type="cofactor">
    <cofactor evidence="13">
        <name>Zn(2+)</name>
        <dbReference type="ChEBI" id="CHEBI:29105"/>
    </cofactor>
    <text evidence="13">Binds 1 zinc ion per subunit.</text>
</comment>
<dbReference type="InterPro" id="IPR006195">
    <property type="entry name" value="aa-tRNA-synth_II"/>
</dbReference>
<dbReference type="InterPro" id="IPR002314">
    <property type="entry name" value="aa-tRNA-synt_IIb"/>
</dbReference>
<dbReference type="PROSITE" id="PS50862">
    <property type="entry name" value="AA_TRNA_LIGASE_II"/>
    <property type="match status" value="1"/>
</dbReference>
<dbReference type="SUPFAM" id="SSF55681">
    <property type="entry name" value="Class II aaRS and biotin synthetases"/>
    <property type="match status" value="1"/>
</dbReference>
<comment type="caution">
    <text evidence="15">The sequence shown here is derived from an EMBL/GenBank/DDBJ whole genome shotgun (WGS) entry which is preliminary data.</text>
</comment>
<dbReference type="Pfam" id="PF00587">
    <property type="entry name" value="tRNA-synt_2b"/>
    <property type="match status" value="1"/>
</dbReference>
<evidence type="ECO:0000313" key="16">
    <source>
        <dbReference type="Proteomes" id="UP000230767"/>
    </source>
</evidence>
<evidence type="ECO:0000256" key="6">
    <source>
        <dbReference type="ARBA" id="ARBA00022741"/>
    </source>
</evidence>
<dbReference type="SUPFAM" id="SSF55186">
    <property type="entry name" value="ThrRS/AlaRS common domain"/>
    <property type="match status" value="1"/>
</dbReference>
<protein>
    <recommendedName>
        <fullName evidence="13">Threonine--tRNA ligase</fullName>
        <ecNumber evidence="13">6.1.1.3</ecNumber>
    </recommendedName>
    <alternativeName>
        <fullName evidence="13">Threonyl-tRNA synthetase</fullName>
        <shortName evidence="13">ThrRS</shortName>
    </alternativeName>
</protein>
<dbReference type="PANTHER" id="PTHR11451">
    <property type="entry name" value="THREONINE-TRNA LIGASE"/>
    <property type="match status" value="1"/>
</dbReference>
<dbReference type="Proteomes" id="UP000230767">
    <property type="component" value="Unassembled WGS sequence"/>
</dbReference>
<dbReference type="InterPro" id="IPR018163">
    <property type="entry name" value="Thr/Ala-tRNA-synth_IIc_edit"/>
</dbReference>
<comment type="subunit">
    <text evidence="13">Homodimer.</text>
</comment>
<comment type="similarity">
    <text evidence="1 13">Belongs to the class-II aminoacyl-tRNA synthetase family.</text>
</comment>
<evidence type="ECO:0000259" key="14">
    <source>
        <dbReference type="PROSITE" id="PS50862"/>
    </source>
</evidence>
<keyword evidence="5 13" id="KW-0479">Metal-binding</keyword>
<feature type="binding site" evidence="13">
    <location>
        <position position="320"/>
    </location>
    <ligand>
        <name>Zn(2+)</name>
        <dbReference type="ChEBI" id="CHEBI:29105"/>
        <note>catalytic</note>
    </ligand>
</feature>
<comment type="caution">
    <text evidence="13">Lacks conserved residue(s) required for the propagation of feature annotation.</text>
</comment>
<proteinExistence type="inferred from homology"/>
<dbReference type="FunFam" id="3.40.50.800:FF:000001">
    <property type="entry name" value="Threonine--tRNA ligase"/>
    <property type="match status" value="1"/>
</dbReference>
<dbReference type="Gene3D" id="3.30.54.20">
    <property type="match status" value="1"/>
</dbReference>
<dbReference type="EMBL" id="PFLW01000061">
    <property type="protein sequence ID" value="PIY88928.1"/>
    <property type="molecule type" value="Genomic_DNA"/>
</dbReference>
<reference evidence="16" key="1">
    <citation type="submission" date="2017-09" db="EMBL/GenBank/DDBJ databases">
        <title>Depth-based differentiation of microbial function through sediment-hosted aquifers and enrichment of novel symbionts in the deep terrestrial subsurface.</title>
        <authorList>
            <person name="Probst A.J."/>
            <person name="Ladd B."/>
            <person name="Jarett J.K."/>
            <person name="Geller-Mcgrath D.E."/>
            <person name="Sieber C.M.K."/>
            <person name="Emerson J.B."/>
            <person name="Anantharaman K."/>
            <person name="Thomas B.C."/>
            <person name="Malmstrom R."/>
            <person name="Stieglmeier M."/>
            <person name="Klingl A."/>
            <person name="Woyke T."/>
            <person name="Ryan C.M."/>
            <person name="Banfield J.F."/>
        </authorList>
    </citation>
    <scope>NUCLEOTIDE SEQUENCE [LARGE SCALE GENOMIC DNA]</scope>
</reference>
<dbReference type="GO" id="GO:0004829">
    <property type="term" value="F:threonine-tRNA ligase activity"/>
    <property type="evidence" value="ECO:0007669"/>
    <property type="project" value="UniProtKB-UniRule"/>
</dbReference>
<evidence type="ECO:0000313" key="15">
    <source>
        <dbReference type="EMBL" id="PIY88928.1"/>
    </source>
</evidence>
<keyword evidence="11 13" id="KW-0030">Aminoacyl-tRNA synthetase</keyword>
<name>A0A2M7R608_9BACT</name>
<dbReference type="HAMAP" id="MF_00184">
    <property type="entry name" value="Thr_tRNA_synth"/>
    <property type="match status" value="1"/>
</dbReference>
<dbReference type="GO" id="GO:0000049">
    <property type="term" value="F:tRNA binding"/>
    <property type="evidence" value="ECO:0007669"/>
    <property type="project" value="UniProtKB-KW"/>
</dbReference>
<sequence>MKLETLHHSLAHILAYAIQELYPETKFGIGPAIENGFYYDFDLKRSLAPEDLPKIEEKMREIIKRNFPFKKKKLHRSDLCRLFKGQPYKLELINELKEEKLSIYESGDFVDLCAGPHIKSTKEIPVDSFKLTKIAGAYWRGSERNPMLTRVYGVAFETEKELKNHLLLQEEAEKRDHRVLGKILDLFSFDEEVGTGLPLWHPKGVILRKIIVDFLDKELTAQGYRQILTPHIGKLDLWKTSGHWDLYRENMYSPIKIDEEEYMLKPMNCPFHVKIYKSKIRSYRELPLYFAEMGTVYRYEKSGVLHGLTRVRGFTQDDAHIFCEPSQLSKEITKLLKTSFKILKTFGFKDYDIYLSTRPEKYAGTLKGWGKATNSLKYVLKTLKLKYQSDIGGGVFYGPKIDIKIKDSLGRPWQCTTIQIDFNLPERFNLNYIDKRGKKKKPLMIHRALLGSLERFIGVLLEHYAGLLPLWLAPVQVWIIPVGKRHIKYANYVNSQLTTYNLRTEVKDENETVSKKVREGEMQKIPYILVVGDKEIKTKSVRVRSKNKDLGEMKLDEFIKRGIIEVEKRKA</sequence>
<dbReference type="InterPro" id="IPR004154">
    <property type="entry name" value="Anticodon-bd"/>
</dbReference>
<organism evidence="15 16">
    <name type="scientific">Candidatus Nealsonbacteria bacterium CG_4_10_14_0_8_um_filter_37_14</name>
    <dbReference type="NCBI Taxonomy" id="1974684"/>
    <lineage>
        <taxon>Bacteria</taxon>
        <taxon>Candidatus Nealsoniibacteriota</taxon>
    </lineage>
</organism>
<evidence type="ECO:0000256" key="1">
    <source>
        <dbReference type="ARBA" id="ARBA00008226"/>
    </source>
</evidence>
<dbReference type="Gene3D" id="3.40.50.800">
    <property type="entry name" value="Anticodon-binding domain"/>
    <property type="match status" value="1"/>
</dbReference>
<dbReference type="Pfam" id="PF03129">
    <property type="entry name" value="HGTP_anticodon"/>
    <property type="match status" value="1"/>
</dbReference>
<dbReference type="GO" id="GO:0005737">
    <property type="term" value="C:cytoplasm"/>
    <property type="evidence" value="ECO:0007669"/>
    <property type="project" value="UniProtKB-SubCell"/>
</dbReference>
<evidence type="ECO:0000256" key="7">
    <source>
        <dbReference type="ARBA" id="ARBA00022833"/>
    </source>
</evidence>
<keyword evidence="6 13" id="KW-0547">Nucleotide-binding</keyword>
<gene>
    <name evidence="13" type="primary">thrS</name>
    <name evidence="15" type="ORF">COY73_02475</name>
</gene>
<feature type="domain" description="Aminoacyl-transfer RNA synthetases class-II family profile" evidence="14">
    <location>
        <begin position="200"/>
        <end position="469"/>
    </location>
</feature>
<dbReference type="CDD" id="cd00771">
    <property type="entry name" value="ThrRS_core"/>
    <property type="match status" value="1"/>
</dbReference>
<dbReference type="InterPro" id="IPR033728">
    <property type="entry name" value="ThrRS_core"/>
</dbReference>
<keyword evidence="8 13" id="KW-0067">ATP-binding</keyword>
<keyword evidence="10 13" id="KW-0648">Protein biosynthesis</keyword>
<dbReference type="SMART" id="SM00863">
    <property type="entry name" value="tRNA_SAD"/>
    <property type="match status" value="1"/>
</dbReference>
<evidence type="ECO:0000256" key="11">
    <source>
        <dbReference type="ARBA" id="ARBA00023146"/>
    </source>
</evidence>
<dbReference type="GO" id="GO:0006435">
    <property type="term" value="P:threonyl-tRNA aminoacylation"/>
    <property type="evidence" value="ECO:0007669"/>
    <property type="project" value="UniProtKB-UniRule"/>
</dbReference>
<dbReference type="InterPro" id="IPR047246">
    <property type="entry name" value="ThrRS_anticodon"/>
</dbReference>
<feature type="binding site" evidence="13">
    <location>
        <position position="446"/>
    </location>
    <ligand>
        <name>Zn(2+)</name>
        <dbReference type="ChEBI" id="CHEBI:29105"/>
        <note>catalytic</note>
    </ligand>
</feature>
<evidence type="ECO:0000256" key="9">
    <source>
        <dbReference type="ARBA" id="ARBA00022884"/>
    </source>
</evidence>
<dbReference type="Gene3D" id="3.30.930.10">
    <property type="entry name" value="Bira Bifunctional Protein, Domain 2"/>
    <property type="match status" value="1"/>
</dbReference>
<dbReference type="CDD" id="cd00860">
    <property type="entry name" value="ThrRS_anticodon"/>
    <property type="match status" value="1"/>
</dbReference>
<evidence type="ECO:0000256" key="2">
    <source>
        <dbReference type="ARBA" id="ARBA00022490"/>
    </source>
</evidence>
<dbReference type="AlphaFoldDB" id="A0A2M7R608"/>
<dbReference type="InterPro" id="IPR012947">
    <property type="entry name" value="tRNA_SAD"/>
</dbReference>
<keyword evidence="7 13" id="KW-0862">Zinc</keyword>
<keyword evidence="4 13" id="KW-0436">Ligase</keyword>
<accession>A0A2M7R608</accession>
<dbReference type="FunFam" id="3.30.930.10:FF:000002">
    <property type="entry name" value="Threonine--tRNA ligase"/>
    <property type="match status" value="1"/>
</dbReference>
<keyword evidence="9 13" id="KW-0694">RNA-binding</keyword>
<evidence type="ECO:0000256" key="13">
    <source>
        <dbReference type="HAMAP-Rule" id="MF_00184"/>
    </source>
</evidence>
<comment type="subcellular location">
    <subcellularLocation>
        <location evidence="13">Cytoplasm</location>
    </subcellularLocation>
</comment>
<dbReference type="PRINTS" id="PR01047">
    <property type="entry name" value="TRNASYNTHTHR"/>
</dbReference>
<evidence type="ECO:0000256" key="8">
    <source>
        <dbReference type="ARBA" id="ARBA00022840"/>
    </source>
</evidence>
<evidence type="ECO:0000256" key="10">
    <source>
        <dbReference type="ARBA" id="ARBA00022917"/>
    </source>
</evidence>